<sequence>MIAAQRAGSLTADISDSLNDALTELVRRGQRAGAVRADLVAEDILRLIAMLYSVLSTMDPNSDGWRRYVALMLDAISTGERQPLPPAAPYHMSEPDSWPL</sequence>
<dbReference type="InterPro" id="IPR049445">
    <property type="entry name" value="TetR_SbtR-like_C"/>
</dbReference>
<dbReference type="Pfam" id="PF21597">
    <property type="entry name" value="TetR_C_43"/>
    <property type="match status" value="1"/>
</dbReference>
<protein>
    <recommendedName>
        <fullName evidence="2">Transcriptional regulator SbtR-like C-terminal domain-containing protein</fullName>
    </recommendedName>
</protein>
<name>A0A7I7Q1C5_9MYCO</name>
<evidence type="ECO:0000313" key="3">
    <source>
        <dbReference type="EMBL" id="BBY20164.1"/>
    </source>
</evidence>
<dbReference type="Gene3D" id="1.10.357.10">
    <property type="entry name" value="Tetracycline Repressor, domain 2"/>
    <property type="match status" value="1"/>
</dbReference>
<feature type="domain" description="Transcriptional regulator SbtR-like C-terminal" evidence="2">
    <location>
        <begin position="8"/>
        <end position="74"/>
    </location>
</feature>
<dbReference type="SUPFAM" id="SSF48498">
    <property type="entry name" value="Tetracyclin repressor-like, C-terminal domain"/>
    <property type="match status" value="1"/>
</dbReference>
<dbReference type="Proteomes" id="UP000467130">
    <property type="component" value="Chromosome"/>
</dbReference>
<reference evidence="3 4" key="1">
    <citation type="journal article" date="2019" name="Emerg. Microbes Infect.">
        <title>Comprehensive subspecies identification of 175 nontuberculous mycobacteria species based on 7547 genomic profiles.</title>
        <authorList>
            <person name="Matsumoto Y."/>
            <person name="Kinjo T."/>
            <person name="Motooka D."/>
            <person name="Nabeya D."/>
            <person name="Jung N."/>
            <person name="Uechi K."/>
            <person name="Horii T."/>
            <person name="Iida T."/>
            <person name="Fujita J."/>
            <person name="Nakamura S."/>
        </authorList>
    </citation>
    <scope>NUCLEOTIDE SEQUENCE [LARGE SCALE GENOMIC DNA]</scope>
    <source>
        <strain evidence="3 4">JCM 17783</strain>
    </source>
</reference>
<gene>
    <name evidence="3" type="ORF">MSTO_03690</name>
</gene>
<dbReference type="EMBL" id="AP022587">
    <property type="protein sequence ID" value="BBY20164.1"/>
    <property type="molecule type" value="Genomic_DNA"/>
</dbReference>
<proteinExistence type="predicted"/>
<dbReference type="AlphaFoldDB" id="A0A7I7Q1C5"/>
<evidence type="ECO:0000256" key="1">
    <source>
        <dbReference type="SAM" id="MobiDB-lite"/>
    </source>
</evidence>
<organism evidence="3 4">
    <name type="scientific">Mycobacterium stomatepiae</name>
    <dbReference type="NCBI Taxonomy" id="470076"/>
    <lineage>
        <taxon>Bacteria</taxon>
        <taxon>Bacillati</taxon>
        <taxon>Actinomycetota</taxon>
        <taxon>Actinomycetes</taxon>
        <taxon>Mycobacteriales</taxon>
        <taxon>Mycobacteriaceae</taxon>
        <taxon>Mycobacterium</taxon>
        <taxon>Mycobacterium simiae complex</taxon>
    </lineage>
</organism>
<evidence type="ECO:0000313" key="4">
    <source>
        <dbReference type="Proteomes" id="UP000467130"/>
    </source>
</evidence>
<dbReference type="InterPro" id="IPR036271">
    <property type="entry name" value="Tet_transcr_reg_TetR-rel_C_sf"/>
</dbReference>
<dbReference type="KEGG" id="msto:MSTO_03690"/>
<feature type="region of interest" description="Disordered" evidence="1">
    <location>
        <begin position="80"/>
        <end position="100"/>
    </location>
</feature>
<accession>A0A7I7Q1C5</accession>
<evidence type="ECO:0000259" key="2">
    <source>
        <dbReference type="Pfam" id="PF21597"/>
    </source>
</evidence>
<keyword evidence="4" id="KW-1185">Reference proteome</keyword>